<dbReference type="GO" id="GO:0003677">
    <property type="term" value="F:DNA binding"/>
    <property type="evidence" value="ECO:0007669"/>
    <property type="project" value="UniProtKB-KW"/>
</dbReference>
<evidence type="ECO:0000259" key="1">
    <source>
        <dbReference type="SMART" id="SM00347"/>
    </source>
</evidence>
<dbReference type="InterPro" id="IPR036388">
    <property type="entry name" value="WH-like_DNA-bd_sf"/>
</dbReference>
<feature type="domain" description="HTH marR-type" evidence="1">
    <location>
        <begin position="42"/>
        <end position="146"/>
    </location>
</feature>
<dbReference type="InterPro" id="IPR036390">
    <property type="entry name" value="WH_DNA-bd_sf"/>
</dbReference>
<protein>
    <submittedName>
        <fullName evidence="2">Winged helix DNA-binding protein</fullName>
    </submittedName>
</protein>
<sequence>MDSISREGGDGDRRSKIFTDGEGSNLALVARRLLKESDLRGAFFGPASFSDPAWHILLDLFVAAAERKRVSVSSLCVAARVPSSTALRWIKHLTDAGLIGRTADHEDRRRFFIHIEPQAFADMAAYLARISGGTSPVTQEMAAPRQG</sequence>
<dbReference type="EMBL" id="CP073910">
    <property type="protein sequence ID" value="QUT08334.1"/>
    <property type="molecule type" value="Genomic_DNA"/>
</dbReference>
<organism evidence="2 3">
    <name type="scientific">Sphingobium phenoxybenzoativorans</name>
    <dbReference type="NCBI Taxonomy" id="1592790"/>
    <lineage>
        <taxon>Bacteria</taxon>
        <taxon>Pseudomonadati</taxon>
        <taxon>Pseudomonadota</taxon>
        <taxon>Alphaproteobacteria</taxon>
        <taxon>Sphingomonadales</taxon>
        <taxon>Sphingomonadaceae</taxon>
        <taxon>Sphingobium</taxon>
    </lineage>
</organism>
<dbReference type="SMART" id="SM00347">
    <property type="entry name" value="HTH_MARR"/>
    <property type="match status" value="1"/>
</dbReference>
<name>A0A975Q3W7_9SPHN</name>
<dbReference type="AlphaFoldDB" id="A0A975Q3W7"/>
<accession>A0A975Q3W7</accession>
<keyword evidence="3" id="KW-1185">Reference proteome</keyword>
<dbReference type="SUPFAM" id="SSF46785">
    <property type="entry name" value="Winged helix' DNA-binding domain"/>
    <property type="match status" value="1"/>
</dbReference>
<keyword evidence="2" id="KW-0238">DNA-binding</keyword>
<proteinExistence type="predicted"/>
<gene>
    <name evidence="2" type="ORF">KFK14_17890</name>
</gene>
<dbReference type="InterPro" id="IPR000835">
    <property type="entry name" value="HTH_MarR-typ"/>
</dbReference>
<dbReference type="Gene3D" id="1.10.10.10">
    <property type="entry name" value="Winged helix-like DNA-binding domain superfamily/Winged helix DNA-binding domain"/>
    <property type="match status" value="1"/>
</dbReference>
<evidence type="ECO:0000313" key="3">
    <source>
        <dbReference type="Proteomes" id="UP000681425"/>
    </source>
</evidence>
<evidence type="ECO:0000313" key="2">
    <source>
        <dbReference type="EMBL" id="QUT08334.1"/>
    </source>
</evidence>
<dbReference type="Pfam" id="PF01047">
    <property type="entry name" value="MarR"/>
    <property type="match status" value="1"/>
</dbReference>
<reference evidence="2" key="1">
    <citation type="submission" date="2021-04" db="EMBL/GenBank/DDBJ databases">
        <title>Isolation of p-tert-butylphenol degrading bacteria Sphingobium phenoxybenzoativorans Tas13 from active sludge.</title>
        <authorList>
            <person name="Li Y."/>
        </authorList>
    </citation>
    <scope>NUCLEOTIDE SEQUENCE</scope>
    <source>
        <strain evidence="2">Tas13</strain>
    </source>
</reference>
<dbReference type="KEGG" id="spph:KFK14_17890"/>
<dbReference type="GO" id="GO:0003700">
    <property type="term" value="F:DNA-binding transcription factor activity"/>
    <property type="evidence" value="ECO:0007669"/>
    <property type="project" value="InterPro"/>
</dbReference>
<dbReference type="Proteomes" id="UP000681425">
    <property type="component" value="Chromosome"/>
</dbReference>